<name>A0A9N8KME1_9PEZI</name>
<feature type="compositionally biased region" description="Polar residues" evidence="1">
    <location>
        <begin position="160"/>
        <end position="171"/>
    </location>
</feature>
<feature type="region of interest" description="Disordered" evidence="1">
    <location>
        <begin position="117"/>
        <end position="323"/>
    </location>
</feature>
<dbReference type="Proteomes" id="UP000745764">
    <property type="component" value="Unassembled WGS sequence"/>
</dbReference>
<evidence type="ECO:0000313" key="3">
    <source>
        <dbReference type="Proteomes" id="UP000745764"/>
    </source>
</evidence>
<reference evidence="2" key="1">
    <citation type="submission" date="2020-06" db="EMBL/GenBank/DDBJ databases">
        <authorList>
            <person name="Onetto C."/>
        </authorList>
    </citation>
    <scope>NUCLEOTIDE SEQUENCE</scope>
</reference>
<feature type="compositionally biased region" description="Acidic residues" evidence="1">
    <location>
        <begin position="449"/>
        <end position="458"/>
    </location>
</feature>
<feature type="compositionally biased region" description="Acidic residues" evidence="1">
    <location>
        <begin position="250"/>
        <end position="262"/>
    </location>
</feature>
<accession>A0A9N8KME1</accession>
<dbReference type="AlphaFoldDB" id="A0A9N8KME1"/>
<keyword evidence="3" id="KW-1185">Reference proteome</keyword>
<dbReference type="EMBL" id="CAINUL010000018">
    <property type="protein sequence ID" value="CAD0114745.1"/>
    <property type="molecule type" value="Genomic_DNA"/>
</dbReference>
<feature type="compositionally biased region" description="Basic residues" evidence="1">
    <location>
        <begin position="203"/>
        <end position="212"/>
    </location>
</feature>
<feature type="compositionally biased region" description="Acidic residues" evidence="1">
    <location>
        <begin position="473"/>
        <end position="492"/>
    </location>
</feature>
<proteinExistence type="predicted"/>
<comment type="caution">
    <text evidence="2">The sequence shown here is derived from an EMBL/GenBank/DDBJ whole genome shotgun (WGS) entry which is preliminary data.</text>
</comment>
<organism evidence="2 3">
    <name type="scientific">Aureobasidium uvarum</name>
    <dbReference type="NCBI Taxonomy" id="2773716"/>
    <lineage>
        <taxon>Eukaryota</taxon>
        <taxon>Fungi</taxon>
        <taxon>Dikarya</taxon>
        <taxon>Ascomycota</taxon>
        <taxon>Pezizomycotina</taxon>
        <taxon>Dothideomycetes</taxon>
        <taxon>Dothideomycetidae</taxon>
        <taxon>Dothideales</taxon>
        <taxon>Saccotheciaceae</taxon>
        <taxon>Aureobasidium</taxon>
    </lineage>
</organism>
<protein>
    <submittedName>
        <fullName evidence="2">Uncharacterized protein</fullName>
    </submittedName>
</protein>
<evidence type="ECO:0000256" key="1">
    <source>
        <dbReference type="SAM" id="MobiDB-lite"/>
    </source>
</evidence>
<feature type="compositionally biased region" description="Basic and acidic residues" evidence="1">
    <location>
        <begin position="499"/>
        <end position="510"/>
    </location>
</feature>
<sequence>MGSSKSPAPLVEKTDMACDTSTGWSMQHSADMMPNNGQQFGAMPMDFEFSVTAQSFGSLPEHSMLEDGLAGYEYSNMANMNGSDMVSINHFNGDFEETMNAKTPGYHGFDTNTADYHSSAIHNSSPTQTDHTHQPYGAHTPFDPSINTYDAKTPYVAPNPYTSSPHHSSTGYAGGIPDLDLDQNVAQPSEDFFPEPGPARKTPTPRKAKTKAKAAIAGDAEDTDEGRSLLSARGKGRGEGKGKAKAAVVGDEEEEEIDEDGESPATGSSTKAKGRKRAAAPPTPKSSTPSRKKSTKKATSDPLNTMGHQRLRKAPKNGIAQFKPIPSSFEECDIADQTLITMRDARYAELEGIKHGSSTIPNRYERLKTAFVNMVPEDNLRLFNIKAKLEDNFNKRKWALIAAEITKDGGAKYDPDDLRRRFKQLMEKSGFAVEDGLAKKDVDFNINADDNDEEDEGESPGLTRKQPQITWTGDDDDEDDTLGGAEQEDYEDTSYLQHNRRDSRESARMDVDDDEYEGGDSLAY</sequence>
<dbReference type="OrthoDB" id="5375264at2759"/>
<evidence type="ECO:0000313" key="2">
    <source>
        <dbReference type="EMBL" id="CAD0114745.1"/>
    </source>
</evidence>
<feature type="region of interest" description="Disordered" evidence="1">
    <location>
        <begin position="447"/>
        <end position="524"/>
    </location>
</feature>
<gene>
    <name evidence="2" type="ORF">AWRI4620_LOCUS9000</name>
</gene>
<feature type="compositionally biased region" description="Polar residues" evidence="1">
    <location>
        <begin position="117"/>
        <end position="129"/>
    </location>
</feature>